<evidence type="ECO:0000256" key="1">
    <source>
        <dbReference type="ARBA" id="ARBA00004429"/>
    </source>
</evidence>
<evidence type="ECO:0000256" key="10">
    <source>
        <dbReference type="ARBA" id="ARBA00023186"/>
    </source>
</evidence>
<evidence type="ECO:0000256" key="9">
    <source>
        <dbReference type="ARBA" id="ARBA00023136"/>
    </source>
</evidence>
<dbReference type="NCBIfam" id="NF002352">
    <property type="entry name" value="PRK01318.1-3"/>
    <property type="match status" value="1"/>
</dbReference>
<protein>
    <recommendedName>
        <fullName evidence="3 13">Membrane protein insertase YidC</fullName>
    </recommendedName>
    <alternativeName>
        <fullName evidence="12 13">Foldase YidC</fullName>
    </alternativeName>
    <alternativeName>
        <fullName evidence="11 13">Membrane integrase YidC</fullName>
    </alternativeName>
    <alternativeName>
        <fullName evidence="13">Membrane protein YidC</fullName>
    </alternativeName>
</protein>
<keyword evidence="7 13" id="KW-0653">Protein transport</keyword>
<evidence type="ECO:0000256" key="5">
    <source>
        <dbReference type="ARBA" id="ARBA00022475"/>
    </source>
</evidence>
<dbReference type="PANTHER" id="PTHR12428">
    <property type="entry name" value="OXA1"/>
    <property type="match status" value="1"/>
</dbReference>
<dbReference type="NCBIfam" id="NF002351">
    <property type="entry name" value="PRK01318.1-1"/>
    <property type="match status" value="1"/>
</dbReference>
<evidence type="ECO:0000313" key="17">
    <source>
        <dbReference type="EMBL" id="WNC68545.1"/>
    </source>
</evidence>
<dbReference type="NCBIfam" id="TIGR03592">
    <property type="entry name" value="yidC_oxa1_cterm"/>
    <property type="match status" value="1"/>
</dbReference>
<dbReference type="HAMAP" id="MF_01810">
    <property type="entry name" value="YidC_type1"/>
    <property type="match status" value="1"/>
</dbReference>
<feature type="transmembrane region" description="Helical" evidence="13">
    <location>
        <begin position="422"/>
        <end position="445"/>
    </location>
</feature>
<evidence type="ECO:0000256" key="2">
    <source>
        <dbReference type="ARBA" id="ARBA00010527"/>
    </source>
</evidence>
<dbReference type="InterPro" id="IPR001708">
    <property type="entry name" value="YidC/ALB3/OXA1/COX18"/>
</dbReference>
<dbReference type="NCBIfam" id="TIGR03593">
    <property type="entry name" value="yidC_nterm"/>
    <property type="match status" value="1"/>
</dbReference>
<reference evidence="18" key="1">
    <citation type="submission" date="2023-09" db="EMBL/GenBank/DDBJ databases">
        <authorList>
            <person name="Li S."/>
            <person name="Li X."/>
            <person name="Zhang C."/>
            <person name="Zhao Z."/>
        </authorList>
    </citation>
    <scope>NUCLEOTIDE SEQUENCE [LARGE SCALE GENOMIC DNA]</scope>
    <source>
        <strain evidence="18">SQ345</strain>
    </source>
</reference>
<dbReference type="PANTHER" id="PTHR12428:SF65">
    <property type="entry name" value="CYTOCHROME C OXIDASE ASSEMBLY PROTEIN COX18, MITOCHONDRIAL"/>
    <property type="match status" value="1"/>
</dbReference>
<dbReference type="CDD" id="cd20070">
    <property type="entry name" value="5TM_YidC_Alb3"/>
    <property type="match status" value="1"/>
</dbReference>
<evidence type="ECO:0000256" key="12">
    <source>
        <dbReference type="ARBA" id="ARBA00033342"/>
    </source>
</evidence>
<dbReference type="InterPro" id="IPR019998">
    <property type="entry name" value="Membr_insert_YidC"/>
</dbReference>
<dbReference type="Pfam" id="PF02096">
    <property type="entry name" value="60KD_IMP"/>
    <property type="match status" value="1"/>
</dbReference>
<evidence type="ECO:0000256" key="7">
    <source>
        <dbReference type="ARBA" id="ARBA00022927"/>
    </source>
</evidence>
<evidence type="ECO:0000256" key="3">
    <source>
        <dbReference type="ARBA" id="ARBA00015325"/>
    </source>
</evidence>
<gene>
    <name evidence="13 17" type="primary">yidC</name>
    <name evidence="17" type="ORF">RI845_18775</name>
</gene>
<keyword evidence="9 13" id="KW-0472">Membrane</keyword>
<dbReference type="InterPro" id="IPR047196">
    <property type="entry name" value="YidC_ALB_C"/>
</dbReference>
<feature type="region of interest" description="Disordered" evidence="14">
    <location>
        <begin position="34"/>
        <end position="53"/>
    </location>
</feature>
<feature type="domain" description="Membrane insertase YidC N-terminal" evidence="16">
    <location>
        <begin position="74"/>
        <end position="348"/>
    </location>
</feature>
<keyword evidence="18" id="KW-1185">Reference proteome</keyword>
<dbReference type="PRINTS" id="PR00701">
    <property type="entry name" value="60KDINNERMP"/>
</dbReference>
<evidence type="ECO:0000259" key="16">
    <source>
        <dbReference type="Pfam" id="PF14849"/>
    </source>
</evidence>
<keyword evidence="6 13" id="KW-0812">Transmembrane</keyword>
<comment type="caution">
    <text evidence="13">Lacks conserved residue(s) required for the propagation of feature annotation.</text>
</comment>
<dbReference type="CDD" id="cd19961">
    <property type="entry name" value="EcYidC-like_peri"/>
    <property type="match status" value="1"/>
</dbReference>
<dbReference type="InterPro" id="IPR028055">
    <property type="entry name" value="YidC/Oxa/ALB_C"/>
</dbReference>
<evidence type="ECO:0000256" key="14">
    <source>
        <dbReference type="SAM" id="MobiDB-lite"/>
    </source>
</evidence>
<dbReference type="Gene3D" id="2.70.98.90">
    <property type="match status" value="1"/>
</dbReference>
<feature type="compositionally biased region" description="Low complexity" evidence="14">
    <location>
        <begin position="35"/>
        <end position="52"/>
    </location>
</feature>
<proteinExistence type="inferred from homology"/>
<keyword evidence="10 13" id="KW-0143">Chaperone</keyword>
<evidence type="ECO:0000256" key="11">
    <source>
        <dbReference type="ARBA" id="ARBA00033245"/>
    </source>
</evidence>
<evidence type="ECO:0000313" key="18">
    <source>
        <dbReference type="Proteomes" id="UP001248581"/>
    </source>
</evidence>
<evidence type="ECO:0000256" key="13">
    <source>
        <dbReference type="HAMAP-Rule" id="MF_01810"/>
    </source>
</evidence>
<keyword evidence="4 13" id="KW-0813">Transport</keyword>
<organism evidence="17 18">
    <name type="scientific">Thalassotalea nanhaiensis</name>
    <dbReference type="NCBI Taxonomy" id="3065648"/>
    <lineage>
        <taxon>Bacteria</taxon>
        <taxon>Pseudomonadati</taxon>
        <taxon>Pseudomonadota</taxon>
        <taxon>Gammaproteobacteria</taxon>
        <taxon>Alteromonadales</taxon>
        <taxon>Colwelliaceae</taxon>
        <taxon>Thalassotalea</taxon>
    </lineage>
</organism>
<dbReference type="InterPro" id="IPR028053">
    <property type="entry name" value="Membr_insert_YidC_N"/>
</dbReference>
<evidence type="ECO:0000256" key="4">
    <source>
        <dbReference type="ARBA" id="ARBA00022448"/>
    </source>
</evidence>
<keyword evidence="5 13" id="KW-1003">Cell membrane</keyword>
<feature type="domain" description="Membrane insertase YidC/Oxa/ALB C-terminal" evidence="15">
    <location>
        <begin position="359"/>
        <end position="537"/>
    </location>
</feature>
<evidence type="ECO:0000256" key="8">
    <source>
        <dbReference type="ARBA" id="ARBA00022989"/>
    </source>
</evidence>
<evidence type="ECO:0000256" key="6">
    <source>
        <dbReference type="ARBA" id="ARBA00022692"/>
    </source>
</evidence>
<evidence type="ECO:0000259" key="15">
    <source>
        <dbReference type="Pfam" id="PF02096"/>
    </source>
</evidence>
<dbReference type="RefSeq" id="WP_348387700.1">
    <property type="nucleotide sequence ID" value="NZ_CP134146.1"/>
</dbReference>
<comment type="subunit">
    <text evidence="13">Interacts with the Sec translocase complex via SecD. Specifically interacts with transmembrane segments of nascent integral membrane proteins during membrane integration.</text>
</comment>
<dbReference type="Proteomes" id="UP001248581">
    <property type="component" value="Chromosome"/>
</dbReference>
<dbReference type="InterPro" id="IPR038221">
    <property type="entry name" value="YidC_periplasmic_sf"/>
</dbReference>
<comment type="function">
    <text evidence="13">Required for the insertion and/or proper folding and/or complex formation of integral membrane proteins into the membrane. Involved in integration of membrane proteins that insert both dependently and independently of the Sec translocase complex, as well as at least some lipoproteins. Aids folding of multispanning membrane proteins.</text>
</comment>
<feature type="transmembrane region" description="Helical" evidence="13">
    <location>
        <begin position="499"/>
        <end position="514"/>
    </location>
</feature>
<dbReference type="EMBL" id="CP134146">
    <property type="protein sequence ID" value="WNC68545.1"/>
    <property type="molecule type" value="Genomic_DNA"/>
</dbReference>
<name>A0ABY9TIG4_9GAMM</name>
<comment type="similarity">
    <text evidence="2 13">Belongs to the OXA1/ALB3/YidC family. Type 1 subfamily.</text>
</comment>
<feature type="transmembrane region" description="Helical" evidence="13">
    <location>
        <begin position="345"/>
        <end position="370"/>
    </location>
</feature>
<dbReference type="Pfam" id="PF14849">
    <property type="entry name" value="YidC_periplas"/>
    <property type="match status" value="1"/>
</dbReference>
<keyword evidence="8 13" id="KW-1133">Transmembrane helix</keyword>
<accession>A0ABY9TIG4</accession>
<comment type="subcellular location">
    <subcellularLocation>
        <location evidence="1">Cell inner membrane</location>
        <topology evidence="1">Multi-pass membrane protein</topology>
    </subcellularLocation>
    <subcellularLocation>
        <location evidence="13">Cell membrane</location>
        <topology evidence="13">Multi-pass membrane protein</topology>
    </subcellularLocation>
</comment>
<sequence length="552" mass="61629">MESQRGLLFVALLVVSYLLFNQWQMDNAPIQTPVEAAETSSVPTSSSSESGEFIPAATGEQASVPQTETKGGVITITSDVLELKVNTQGGDIVAANLLAFETEQGSGIPMPILTTQGFTFVAQSGLIGSQGPDANPAGRPIYSTAAQSYSLVDGSDNLVVELSFTENDITYVKSFTLVKGNYDVAVDYKIINNSSVAASVQLYGQLKQSTNVDEDSSMMMPTYRGAAYSTSETRYEKYDFGDIEDANLKESTKAGWVAMLQHYFVTAWVPSNETNNQLYTRYLDNNGQAVIGFKEPLMNIAPGSSAMTSSTFYVGPKDQDKLEKISEGLDLTVDYGFLWMISQPLFWLLIFIQDIVVNWGLAIICITIVVKTLMYPLTKTQYTSMAKMRKIQPKMAALKERFGDDRQKMSQAMMELYKKEKVNPAGGCLPLLLQMPIFLALYWVFMESVELRHAEFGLWITDLSSKDPYFILPILMGASMLLMQKLQPAMSQDPMQQKMMQWMPVFFTFFFLWFPSGLVLYWFISNVITIVQMLIIFRGIDKAEEKAKLAKK</sequence>
<dbReference type="PRINTS" id="PR01900">
    <property type="entry name" value="YIDCPROTEIN"/>
</dbReference>